<dbReference type="PROSITE" id="PS52016">
    <property type="entry name" value="TONB_DEPENDENT_REC_3"/>
    <property type="match status" value="1"/>
</dbReference>
<evidence type="ECO:0000256" key="6">
    <source>
        <dbReference type="ARBA" id="ARBA00023065"/>
    </source>
</evidence>
<evidence type="ECO:0000256" key="5">
    <source>
        <dbReference type="ARBA" id="ARBA00022729"/>
    </source>
</evidence>
<reference evidence="15 16" key="1">
    <citation type="submission" date="2014-12" db="EMBL/GenBank/DDBJ databases">
        <title>16Stimator: statistical estimation of ribosomal gene copy numbers from draft genome assemblies.</title>
        <authorList>
            <person name="Perisin M.A."/>
            <person name="Vetter M."/>
            <person name="Gilbert J.A."/>
            <person name="Bergelson J."/>
        </authorList>
    </citation>
    <scope>NUCLEOTIDE SEQUENCE [LARGE SCALE GENOMIC DNA]</scope>
    <source>
        <strain evidence="15 16">MEJ086</strain>
    </source>
</reference>
<protein>
    <submittedName>
        <fullName evidence="15">Ligand-gated channel protein</fullName>
    </submittedName>
</protein>
<proteinExistence type="inferred from homology"/>
<evidence type="ECO:0000256" key="2">
    <source>
        <dbReference type="ARBA" id="ARBA00022448"/>
    </source>
</evidence>
<dbReference type="Pfam" id="PF00593">
    <property type="entry name" value="TonB_dep_Rec_b-barrel"/>
    <property type="match status" value="1"/>
</dbReference>
<dbReference type="InterPro" id="IPR012910">
    <property type="entry name" value="Plug_dom"/>
</dbReference>
<dbReference type="GO" id="GO:0044718">
    <property type="term" value="P:siderophore transmembrane transport"/>
    <property type="evidence" value="ECO:0007669"/>
    <property type="project" value="TreeGrafter"/>
</dbReference>
<evidence type="ECO:0000256" key="4">
    <source>
        <dbReference type="ARBA" id="ARBA00022692"/>
    </source>
</evidence>
<name>A0A0D0L5L1_9PSED</name>
<feature type="signal peptide" evidence="12">
    <location>
        <begin position="1"/>
        <end position="30"/>
    </location>
</feature>
<dbReference type="InterPro" id="IPR037066">
    <property type="entry name" value="Plug_dom_sf"/>
</dbReference>
<keyword evidence="3 10" id="KW-1134">Transmembrane beta strand</keyword>
<dbReference type="GO" id="GO:0009279">
    <property type="term" value="C:cell outer membrane"/>
    <property type="evidence" value="ECO:0007669"/>
    <property type="project" value="UniProtKB-SubCell"/>
</dbReference>
<keyword evidence="8 10" id="KW-0472">Membrane</keyword>
<dbReference type="Pfam" id="PF07715">
    <property type="entry name" value="Plug"/>
    <property type="match status" value="1"/>
</dbReference>
<feature type="chain" id="PRO_5002215209" evidence="12">
    <location>
        <begin position="31"/>
        <end position="654"/>
    </location>
</feature>
<evidence type="ECO:0000256" key="8">
    <source>
        <dbReference type="ARBA" id="ARBA00023136"/>
    </source>
</evidence>
<dbReference type="EMBL" id="JXQW01000002">
    <property type="protein sequence ID" value="KIQ06335.1"/>
    <property type="molecule type" value="Genomic_DNA"/>
</dbReference>
<organism evidence="15 16">
    <name type="scientific">Pseudomonas fulva</name>
    <dbReference type="NCBI Taxonomy" id="47880"/>
    <lineage>
        <taxon>Bacteria</taxon>
        <taxon>Pseudomonadati</taxon>
        <taxon>Pseudomonadota</taxon>
        <taxon>Gammaproteobacteria</taxon>
        <taxon>Pseudomonadales</taxon>
        <taxon>Pseudomonadaceae</taxon>
        <taxon>Pseudomonas</taxon>
    </lineage>
</organism>
<evidence type="ECO:0000256" key="11">
    <source>
        <dbReference type="RuleBase" id="RU003357"/>
    </source>
</evidence>
<dbReference type="Gene3D" id="2.40.170.20">
    <property type="entry name" value="TonB-dependent receptor, beta-barrel domain"/>
    <property type="match status" value="1"/>
</dbReference>
<evidence type="ECO:0000259" key="14">
    <source>
        <dbReference type="Pfam" id="PF07715"/>
    </source>
</evidence>
<feature type="domain" description="TonB-dependent receptor plug" evidence="14">
    <location>
        <begin position="49"/>
        <end position="158"/>
    </location>
</feature>
<dbReference type="InterPro" id="IPR039426">
    <property type="entry name" value="TonB-dep_rcpt-like"/>
</dbReference>
<feature type="domain" description="TonB-dependent receptor-like beta-barrel" evidence="13">
    <location>
        <begin position="223"/>
        <end position="627"/>
    </location>
</feature>
<comment type="subcellular location">
    <subcellularLocation>
        <location evidence="1 10">Cell outer membrane</location>
        <topology evidence="1 10">Multi-pass membrane protein</topology>
    </subcellularLocation>
</comment>
<dbReference type="CDD" id="cd01347">
    <property type="entry name" value="ligand_gated_channel"/>
    <property type="match status" value="1"/>
</dbReference>
<evidence type="ECO:0000256" key="7">
    <source>
        <dbReference type="ARBA" id="ARBA00023077"/>
    </source>
</evidence>
<evidence type="ECO:0000256" key="10">
    <source>
        <dbReference type="PROSITE-ProRule" id="PRU01360"/>
    </source>
</evidence>
<evidence type="ECO:0000256" key="3">
    <source>
        <dbReference type="ARBA" id="ARBA00022452"/>
    </source>
</evidence>
<keyword evidence="7 11" id="KW-0798">TonB box</keyword>
<dbReference type="OrthoDB" id="9764669at2"/>
<dbReference type="InterPro" id="IPR000531">
    <property type="entry name" value="Beta-barrel_TonB"/>
</dbReference>
<sequence>MHAPFPRRRIGTLIRLATICLATGSTLAHADTVELDDMVVTASGFAQNLEDAPASVTVISGDDLRKRSVQNLGDAVRDVEGVVVNGGANETDIQIRGMPGDYTLILVDGKRQSGRDSRVNGNRGYEQSFVPPTAAIERIEVVRGPMSSLYGSDAIGGVINIITRKVSPEWGGNISHDYSARPNSDQGNARNTQFYLNGPLINEVLGLQVWGSYLDRQADDDVEANEGFAKSDNKSLTARLALTPTENHDFLLEAGASRLKNGDGLSANWSTREQKNNRDHWSLTHEGRWGWADSTLSFAEETTSREGKATPAQADVFGRKPEIRNRVLDGKLVIPTDYHVTTTGVQWNEATLTDWNQANRGTSRERENEEYSVVQKALFAEDEWSITDDFALTTGVRLDHHEQYGSHVNPRVYGVWHLNNEWTLKGGVARGFKAPELRAVIDDYAVVRRNRFVQFGNSNLKPESSTNYELSAMWSNRDDLSAGATLFYNDFKDKLSTVTTTEQWQGLTVMERVNVDKAVIRGLELSGSWQALANVAIKGNFTYLDSEQKSGVDKSRPLSLTPKRKASLRADWDINDRTLAWAATNYSGEEYGATLTGQSSRAYTTADIGGSYKLTQNLTLNSAVYNLGNKRLNDEDDGTVNYGRTYWLGASLDF</sequence>
<dbReference type="RefSeq" id="WP_042551936.1">
    <property type="nucleotide sequence ID" value="NZ_JXQW01000002.1"/>
</dbReference>
<dbReference type="AlphaFoldDB" id="A0A0D0L5L1"/>
<evidence type="ECO:0000313" key="16">
    <source>
        <dbReference type="Proteomes" id="UP000032068"/>
    </source>
</evidence>
<evidence type="ECO:0000256" key="1">
    <source>
        <dbReference type="ARBA" id="ARBA00004571"/>
    </source>
</evidence>
<dbReference type="PANTHER" id="PTHR30069">
    <property type="entry name" value="TONB-DEPENDENT OUTER MEMBRANE RECEPTOR"/>
    <property type="match status" value="1"/>
</dbReference>
<dbReference type="SUPFAM" id="SSF56935">
    <property type="entry name" value="Porins"/>
    <property type="match status" value="1"/>
</dbReference>
<comment type="caution">
    <text evidence="15">The sequence shown here is derived from an EMBL/GenBank/DDBJ whole genome shotgun (WGS) entry which is preliminary data.</text>
</comment>
<accession>A0A0D0L5L1</accession>
<comment type="similarity">
    <text evidence="10 11">Belongs to the TonB-dependent receptor family.</text>
</comment>
<dbReference type="PANTHER" id="PTHR30069:SF53">
    <property type="entry name" value="COLICIN I RECEPTOR-RELATED"/>
    <property type="match status" value="1"/>
</dbReference>
<gene>
    <name evidence="15" type="ORF">RU08_01075</name>
</gene>
<dbReference type="Gene3D" id="2.170.130.10">
    <property type="entry name" value="TonB-dependent receptor, plug domain"/>
    <property type="match status" value="1"/>
</dbReference>
<keyword evidence="6" id="KW-0406">Ion transport</keyword>
<evidence type="ECO:0000259" key="13">
    <source>
        <dbReference type="Pfam" id="PF00593"/>
    </source>
</evidence>
<dbReference type="InterPro" id="IPR036942">
    <property type="entry name" value="Beta-barrel_TonB_sf"/>
</dbReference>
<evidence type="ECO:0000313" key="15">
    <source>
        <dbReference type="EMBL" id="KIQ06335.1"/>
    </source>
</evidence>
<keyword evidence="9 10" id="KW-0998">Cell outer membrane</keyword>
<dbReference type="GO" id="GO:0015344">
    <property type="term" value="F:siderophore uptake transmembrane transporter activity"/>
    <property type="evidence" value="ECO:0007669"/>
    <property type="project" value="TreeGrafter"/>
</dbReference>
<evidence type="ECO:0000256" key="9">
    <source>
        <dbReference type="ARBA" id="ARBA00023237"/>
    </source>
</evidence>
<keyword evidence="5 12" id="KW-0732">Signal</keyword>
<keyword evidence="4 10" id="KW-0812">Transmembrane</keyword>
<keyword evidence="2 10" id="KW-0813">Transport</keyword>
<evidence type="ECO:0000256" key="12">
    <source>
        <dbReference type="SAM" id="SignalP"/>
    </source>
</evidence>
<dbReference type="Proteomes" id="UP000032068">
    <property type="component" value="Unassembled WGS sequence"/>
</dbReference>